<dbReference type="InterPro" id="IPR014284">
    <property type="entry name" value="RNA_pol_sigma-70_dom"/>
</dbReference>
<dbReference type="InterPro" id="IPR013324">
    <property type="entry name" value="RNA_pol_sigma_r3/r4-like"/>
</dbReference>
<evidence type="ECO:0000259" key="6">
    <source>
        <dbReference type="Pfam" id="PF08281"/>
    </source>
</evidence>
<keyword evidence="8" id="KW-1185">Reference proteome</keyword>
<dbReference type="InterPro" id="IPR013249">
    <property type="entry name" value="RNA_pol_sigma70_r4_t2"/>
</dbReference>
<dbReference type="NCBIfam" id="NF007216">
    <property type="entry name" value="PRK09638.1"/>
    <property type="match status" value="1"/>
</dbReference>
<protein>
    <submittedName>
        <fullName evidence="7">RNA polymerase sigma-70 factor, ECF subfamily</fullName>
    </submittedName>
</protein>
<dbReference type="OrthoDB" id="3472490at2"/>
<evidence type="ECO:0000256" key="3">
    <source>
        <dbReference type="ARBA" id="ARBA00023082"/>
    </source>
</evidence>
<proteinExistence type="inferred from homology"/>
<dbReference type="NCBIfam" id="TIGR02937">
    <property type="entry name" value="sigma70-ECF"/>
    <property type="match status" value="1"/>
</dbReference>
<keyword evidence="2" id="KW-0805">Transcription regulation</keyword>
<gene>
    <name evidence="7" type="ORF">SAMN04487936_109121</name>
</gene>
<dbReference type="GO" id="GO:0016987">
    <property type="term" value="F:sigma factor activity"/>
    <property type="evidence" value="ECO:0007669"/>
    <property type="project" value="UniProtKB-KW"/>
</dbReference>
<comment type="similarity">
    <text evidence="1">Belongs to the sigma-70 factor family. ECF subfamily.</text>
</comment>
<dbReference type="InterPro" id="IPR036388">
    <property type="entry name" value="WH-like_DNA-bd_sf"/>
</dbReference>
<dbReference type="PANTHER" id="PTHR43133">
    <property type="entry name" value="RNA POLYMERASE ECF-TYPE SIGMA FACTO"/>
    <property type="match status" value="1"/>
</dbReference>
<organism evidence="7 8">
    <name type="scientific">Halobacillus dabanensis</name>
    <dbReference type="NCBI Taxonomy" id="240302"/>
    <lineage>
        <taxon>Bacteria</taxon>
        <taxon>Bacillati</taxon>
        <taxon>Bacillota</taxon>
        <taxon>Bacilli</taxon>
        <taxon>Bacillales</taxon>
        <taxon>Bacillaceae</taxon>
        <taxon>Halobacillus</taxon>
    </lineage>
</organism>
<dbReference type="InterPro" id="IPR013325">
    <property type="entry name" value="RNA_pol_sigma_r2"/>
</dbReference>
<dbReference type="InterPro" id="IPR007627">
    <property type="entry name" value="RNA_pol_sigma70_r2"/>
</dbReference>
<dbReference type="SUPFAM" id="SSF88659">
    <property type="entry name" value="Sigma3 and sigma4 domains of RNA polymerase sigma factors"/>
    <property type="match status" value="1"/>
</dbReference>
<dbReference type="Pfam" id="PF08281">
    <property type="entry name" value="Sigma70_r4_2"/>
    <property type="match status" value="1"/>
</dbReference>
<evidence type="ECO:0000259" key="5">
    <source>
        <dbReference type="Pfam" id="PF04542"/>
    </source>
</evidence>
<dbReference type="Gene3D" id="1.10.1740.10">
    <property type="match status" value="1"/>
</dbReference>
<dbReference type="GO" id="GO:0003677">
    <property type="term" value="F:DNA binding"/>
    <property type="evidence" value="ECO:0007669"/>
    <property type="project" value="InterPro"/>
</dbReference>
<evidence type="ECO:0000313" key="7">
    <source>
        <dbReference type="EMBL" id="SFK22760.1"/>
    </source>
</evidence>
<accession>A0A1I3XTB7</accession>
<dbReference type="EMBL" id="FOSB01000009">
    <property type="protein sequence ID" value="SFK22760.1"/>
    <property type="molecule type" value="Genomic_DNA"/>
</dbReference>
<evidence type="ECO:0000256" key="4">
    <source>
        <dbReference type="ARBA" id="ARBA00023163"/>
    </source>
</evidence>
<keyword evidence="4" id="KW-0804">Transcription</keyword>
<sequence length="173" mass="20655">MDSERIRRAQAGDQQALAALLKAHYSFIVKYVWKMSGDEQLAYDVTQDTIVKAIQKIQQFKHKSTFSTWLIQMATHTYIDYKRKQKRSRRIDEKAIQEWKNPQAQNTRDELYDVQEALWVLDDHYRIPIVLKHYYGYDYQEISSMTNVKAGTLKSRVHYGLKKLRKELLSHER</sequence>
<feature type="domain" description="RNA polymerase sigma-70 region 2" evidence="5">
    <location>
        <begin position="20"/>
        <end position="87"/>
    </location>
</feature>
<dbReference type="PANTHER" id="PTHR43133:SF60">
    <property type="entry name" value="RNA POLYMERASE SIGMA FACTOR SIGV"/>
    <property type="match status" value="1"/>
</dbReference>
<evidence type="ECO:0000313" key="8">
    <source>
        <dbReference type="Proteomes" id="UP000183557"/>
    </source>
</evidence>
<feature type="domain" description="RNA polymerase sigma factor 70 region 4 type 2" evidence="6">
    <location>
        <begin position="114"/>
        <end position="164"/>
    </location>
</feature>
<dbReference type="SUPFAM" id="SSF88946">
    <property type="entry name" value="Sigma2 domain of RNA polymerase sigma factors"/>
    <property type="match status" value="1"/>
</dbReference>
<dbReference type="InterPro" id="IPR039425">
    <property type="entry name" value="RNA_pol_sigma-70-like"/>
</dbReference>
<dbReference type="CDD" id="cd06171">
    <property type="entry name" value="Sigma70_r4"/>
    <property type="match status" value="1"/>
</dbReference>
<dbReference type="Gene3D" id="1.10.10.10">
    <property type="entry name" value="Winged helix-like DNA-binding domain superfamily/Winged helix DNA-binding domain"/>
    <property type="match status" value="1"/>
</dbReference>
<dbReference type="Proteomes" id="UP000183557">
    <property type="component" value="Unassembled WGS sequence"/>
</dbReference>
<evidence type="ECO:0000256" key="1">
    <source>
        <dbReference type="ARBA" id="ARBA00010641"/>
    </source>
</evidence>
<evidence type="ECO:0000256" key="2">
    <source>
        <dbReference type="ARBA" id="ARBA00023015"/>
    </source>
</evidence>
<keyword evidence="3" id="KW-0731">Sigma factor</keyword>
<name>A0A1I3XTB7_HALDA</name>
<dbReference type="RefSeq" id="WP_075037423.1">
    <property type="nucleotide sequence ID" value="NZ_FOSB01000009.1"/>
</dbReference>
<dbReference type="GO" id="GO:0006352">
    <property type="term" value="P:DNA-templated transcription initiation"/>
    <property type="evidence" value="ECO:0007669"/>
    <property type="project" value="InterPro"/>
</dbReference>
<reference evidence="8" key="1">
    <citation type="submission" date="2016-10" db="EMBL/GenBank/DDBJ databases">
        <authorList>
            <person name="Varghese N."/>
            <person name="Submissions S."/>
        </authorList>
    </citation>
    <scope>NUCLEOTIDE SEQUENCE [LARGE SCALE GENOMIC DNA]</scope>
    <source>
        <strain evidence="8">CGMCC 1.3704</strain>
    </source>
</reference>
<dbReference type="Pfam" id="PF04542">
    <property type="entry name" value="Sigma70_r2"/>
    <property type="match status" value="1"/>
</dbReference>
<dbReference type="AlphaFoldDB" id="A0A1I3XTB7"/>